<dbReference type="Proteomes" id="UP000237797">
    <property type="component" value="Unassembled WGS sequence"/>
</dbReference>
<dbReference type="InterPro" id="IPR016181">
    <property type="entry name" value="Acyl_CoA_acyltransferase"/>
</dbReference>
<evidence type="ECO:0000259" key="3">
    <source>
        <dbReference type="PROSITE" id="PS51186"/>
    </source>
</evidence>
<keyword evidence="1 4" id="KW-0808">Transferase</keyword>
<keyword evidence="2" id="KW-0012">Acyltransferase</keyword>
<dbReference type="InterPro" id="IPR000182">
    <property type="entry name" value="GNAT_dom"/>
</dbReference>
<dbReference type="Gene3D" id="3.40.630.30">
    <property type="match status" value="1"/>
</dbReference>
<dbReference type="AlphaFoldDB" id="A0A2T0LBD7"/>
<sequence length="298" mass="32930">MIEIRRLSECTWKEAVGVWNEGFQDYFADVKMDADTFTARMAREGLSPELSIMAFHDGRPAGILLNGIRLIEGKRVAWNGGTAVVPRSRRLGVGRALVEAALGIYRENGVDIATLEAIRQNERAIALYKRMGYVVINRLGVYRCSGSLEELRDGGGTSYAVRRGMPQDAARLPFYRLTAPWQTHWPSLTGGESLIAFDPEGRAAGYALRRCAFDAEGNLAGITLFQCEADPERSDGEAVMRSLLGEALAPLHQPVKRTAINLPLSNRTAAELLERVGFSLELEQVHMILHCQESPGER</sequence>
<reference evidence="4 5" key="1">
    <citation type="submission" date="2018-03" db="EMBL/GenBank/DDBJ databases">
        <title>Genomic Encyclopedia of Archaeal and Bacterial Type Strains, Phase II (KMG-II): from individual species to whole genera.</title>
        <authorList>
            <person name="Goeker M."/>
        </authorList>
    </citation>
    <scope>NUCLEOTIDE SEQUENCE [LARGE SCALE GENOMIC DNA]</scope>
    <source>
        <strain evidence="4 5">DSM 44946</strain>
    </source>
</reference>
<keyword evidence="5" id="KW-1185">Reference proteome</keyword>
<dbReference type="SUPFAM" id="SSF55729">
    <property type="entry name" value="Acyl-CoA N-acyltransferases (Nat)"/>
    <property type="match status" value="1"/>
</dbReference>
<gene>
    <name evidence="4" type="ORF">CLV97_12839</name>
</gene>
<evidence type="ECO:0000256" key="2">
    <source>
        <dbReference type="ARBA" id="ARBA00023315"/>
    </source>
</evidence>
<dbReference type="InterPro" id="IPR050680">
    <property type="entry name" value="YpeA/RimI_acetyltransf"/>
</dbReference>
<comment type="caution">
    <text evidence="4">The sequence shown here is derived from an EMBL/GenBank/DDBJ whole genome shotgun (WGS) entry which is preliminary data.</text>
</comment>
<dbReference type="Pfam" id="PF00583">
    <property type="entry name" value="Acetyltransf_1"/>
    <property type="match status" value="1"/>
</dbReference>
<feature type="domain" description="N-acetyltransferase" evidence="3">
    <location>
        <begin position="2"/>
        <end position="155"/>
    </location>
</feature>
<dbReference type="RefSeq" id="WP_170070556.1">
    <property type="nucleotide sequence ID" value="NZ_PVNE01000028.1"/>
</dbReference>
<dbReference type="PROSITE" id="PS51186">
    <property type="entry name" value="GNAT"/>
    <property type="match status" value="1"/>
</dbReference>
<organism evidence="4 5">
    <name type="scientific">Planifilum fimeticola</name>
    <dbReference type="NCBI Taxonomy" id="201975"/>
    <lineage>
        <taxon>Bacteria</taxon>
        <taxon>Bacillati</taxon>
        <taxon>Bacillota</taxon>
        <taxon>Bacilli</taxon>
        <taxon>Bacillales</taxon>
        <taxon>Thermoactinomycetaceae</taxon>
        <taxon>Planifilum</taxon>
    </lineage>
</organism>
<dbReference type="CDD" id="cd04301">
    <property type="entry name" value="NAT_SF"/>
    <property type="match status" value="1"/>
</dbReference>
<protein>
    <submittedName>
        <fullName evidence="4">Acetyltransferase (GNAT) family protein</fullName>
    </submittedName>
</protein>
<evidence type="ECO:0000313" key="4">
    <source>
        <dbReference type="EMBL" id="PRX39203.1"/>
    </source>
</evidence>
<dbReference type="EMBL" id="PVNE01000028">
    <property type="protein sequence ID" value="PRX39203.1"/>
    <property type="molecule type" value="Genomic_DNA"/>
</dbReference>
<name>A0A2T0LBD7_9BACL</name>
<dbReference type="PANTHER" id="PTHR43420">
    <property type="entry name" value="ACETYLTRANSFERASE"/>
    <property type="match status" value="1"/>
</dbReference>
<evidence type="ECO:0000256" key="1">
    <source>
        <dbReference type="ARBA" id="ARBA00022679"/>
    </source>
</evidence>
<dbReference type="GO" id="GO:0016747">
    <property type="term" value="F:acyltransferase activity, transferring groups other than amino-acyl groups"/>
    <property type="evidence" value="ECO:0007669"/>
    <property type="project" value="InterPro"/>
</dbReference>
<accession>A0A2T0LBD7</accession>
<proteinExistence type="predicted"/>
<evidence type="ECO:0000313" key="5">
    <source>
        <dbReference type="Proteomes" id="UP000237797"/>
    </source>
</evidence>